<name>E6PGF6_9ZZZZ</name>
<gene>
    <name evidence="1" type="ORF">CARN1_2614</name>
</gene>
<accession>E6PGF6</accession>
<evidence type="ECO:0008006" key="2">
    <source>
        <dbReference type="Google" id="ProtNLM"/>
    </source>
</evidence>
<dbReference type="EMBL" id="CABL01000011">
    <property type="protein sequence ID" value="CBH75544.1"/>
    <property type="molecule type" value="Genomic_DNA"/>
</dbReference>
<comment type="caution">
    <text evidence="1">The sequence shown here is derived from an EMBL/GenBank/DDBJ whole genome shotgun (WGS) entry which is preliminary data.</text>
</comment>
<proteinExistence type="predicted"/>
<protein>
    <recommendedName>
        <fullName evidence="2">Lipoprotein</fullName>
    </recommendedName>
</protein>
<dbReference type="PROSITE" id="PS51257">
    <property type="entry name" value="PROKAR_LIPOPROTEIN"/>
    <property type="match status" value="1"/>
</dbReference>
<dbReference type="AlphaFoldDB" id="E6PGF6"/>
<reference evidence="1" key="1">
    <citation type="submission" date="2009-10" db="EMBL/GenBank/DDBJ databases">
        <title>Diversity of trophic interactions inside an arsenic-rich microbial ecosystem.</title>
        <authorList>
            <person name="Bertin P.N."/>
            <person name="Heinrich-Salmeron A."/>
            <person name="Pelletier E."/>
            <person name="Goulhen-Chollet F."/>
            <person name="Arsene-Ploetze F."/>
            <person name="Gallien S."/>
            <person name="Calteau A."/>
            <person name="Vallenet D."/>
            <person name="Casiot C."/>
            <person name="Chane-Woon-Ming B."/>
            <person name="Giloteaux L."/>
            <person name="Barakat M."/>
            <person name="Bonnefoy V."/>
            <person name="Bruneel O."/>
            <person name="Chandler M."/>
            <person name="Cleiss J."/>
            <person name="Duran R."/>
            <person name="Elbaz-Poulichet F."/>
            <person name="Fonknechten N."/>
            <person name="Lauga B."/>
            <person name="Mornico D."/>
            <person name="Ortet P."/>
            <person name="Schaeffer C."/>
            <person name="Siguier P."/>
            <person name="Alexander Thil Smith A."/>
            <person name="Van Dorsselaer A."/>
            <person name="Weissenbach J."/>
            <person name="Medigue C."/>
            <person name="Le Paslier D."/>
        </authorList>
    </citation>
    <scope>NUCLEOTIDE SEQUENCE</scope>
</reference>
<evidence type="ECO:0000313" key="1">
    <source>
        <dbReference type="EMBL" id="CBH75544.1"/>
    </source>
</evidence>
<sequence length="131" mass="13984">MRPYSYVSVALLALSCALAGCARQREPAAAGAVRSPAALATIAPLQSCETRELRYDGSEVVLVANVDRTLASLTVLASRSEAARKRATAEIEAQLGTPHVDTRIEQRPWKDGLVELTDPCGRLVTPTPEPT</sequence>
<organism evidence="1">
    <name type="scientific">mine drainage metagenome</name>
    <dbReference type="NCBI Taxonomy" id="410659"/>
    <lineage>
        <taxon>unclassified sequences</taxon>
        <taxon>metagenomes</taxon>
        <taxon>ecological metagenomes</taxon>
    </lineage>
</organism>